<evidence type="ECO:0000313" key="3">
    <source>
        <dbReference type="Proteomes" id="UP000828390"/>
    </source>
</evidence>
<feature type="compositionally biased region" description="Basic and acidic residues" evidence="1">
    <location>
        <begin position="144"/>
        <end position="153"/>
    </location>
</feature>
<sequence length="153" mass="15576">MPPDPSAPGSSKLYMDGSLCGCLAGHYNAIGTEMNGRRDVDPRQVNGPQGLPQALPGQGMGPYLPGVTPQSQQDGDAPRTHSAIPAASTTSTKKRATTTAKDPHPTTWGNTSPTATASSAASTATTTTATTSTAPDVEGPVEGGGRRYHEKSS</sequence>
<protein>
    <submittedName>
        <fullName evidence="2">Uncharacterized protein</fullName>
    </submittedName>
</protein>
<keyword evidence="3" id="KW-1185">Reference proteome</keyword>
<dbReference type="Proteomes" id="UP000828390">
    <property type="component" value="Unassembled WGS sequence"/>
</dbReference>
<proteinExistence type="predicted"/>
<comment type="caution">
    <text evidence="2">The sequence shown here is derived from an EMBL/GenBank/DDBJ whole genome shotgun (WGS) entry which is preliminary data.</text>
</comment>
<reference evidence="2" key="1">
    <citation type="journal article" date="2019" name="bioRxiv">
        <title>The Genome of the Zebra Mussel, Dreissena polymorpha: A Resource for Invasive Species Research.</title>
        <authorList>
            <person name="McCartney M.A."/>
            <person name="Auch B."/>
            <person name="Kono T."/>
            <person name="Mallez S."/>
            <person name="Zhang Y."/>
            <person name="Obille A."/>
            <person name="Becker A."/>
            <person name="Abrahante J.E."/>
            <person name="Garbe J."/>
            <person name="Badalamenti J.P."/>
            <person name="Herman A."/>
            <person name="Mangelson H."/>
            <person name="Liachko I."/>
            <person name="Sullivan S."/>
            <person name="Sone E.D."/>
            <person name="Koren S."/>
            <person name="Silverstein K.A.T."/>
            <person name="Beckman K.B."/>
            <person name="Gohl D.M."/>
        </authorList>
    </citation>
    <scope>NUCLEOTIDE SEQUENCE</scope>
    <source>
        <strain evidence="2">Duluth1</strain>
        <tissue evidence="2">Whole animal</tissue>
    </source>
</reference>
<name>A0A9D4JXS6_DREPO</name>
<dbReference type="AlphaFoldDB" id="A0A9D4JXS6"/>
<evidence type="ECO:0000256" key="1">
    <source>
        <dbReference type="SAM" id="MobiDB-lite"/>
    </source>
</evidence>
<reference evidence="2" key="2">
    <citation type="submission" date="2020-11" db="EMBL/GenBank/DDBJ databases">
        <authorList>
            <person name="McCartney M.A."/>
            <person name="Auch B."/>
            <person name="Kono T."/>
            <person name="Mallez S."/>
            <person name="Becker A."/>
            <person name="Gohl D.M."/>
            <person name="Silverstein K.A.T."/>
            <person name="Koren S."/>
            <person name="Bechman K.B."/>
            <person name="Herman A."/>
            <person name="Abrahante J.E."/>
            <person name="Garbe J."/>
        </authorList>
    </citation>
    <scope>NUCLEOTIDE SEQUENCE</scope>
    <source>
        <strain evidence="2">Duluth1</strain>
        <tissue evidence="2">Whole animal</tissue>
    </source>
</reference>
<evidence type="ECO:0000313" key="2">
    <source>
        <dbReference type="EMBL" id="KAH3827886.1"/>
    </source>
</evidence>
<organism evidence="2 3">
    <name type="scientific">Dreissena polymorpha</name>
    <name type="common">Zebra mussel</name>
    <name type="synonym">Mytilus polymorpha</name>
    <dbReference type="NCBI Taxonomy" id="45954"/>
    <lineage>
        <taxon>Eukaryota</taxon>
        <taxon>Metazoa</taxon>
        <taxon>Spiralia</taxon>
        <taxon>Lophotrochozoa</taxon>
        <taxon>Mollusca</taxon>
        <taxon>Bivalvia</taxon>
        <taxon>Autobranchia</taxon>
        <taxon>Heteroconchia</taxon>
        <taxon>Euheterodonta</taxon>
        <taxon>Imparidentia</taxon>
        <taxon>Neoheterodontei</taxon>
        <taxon>Myida</taxon>
        <taxon>Dreissenoidea</taxon>
        <taxon>Dreissenidae</taxon>
        <taxon>Dreissena</taxon>
    </lineage>
</organism>
<feature type="compositionally biased region" description="Low complexity" evidence="1">
    <location>
        <begin position="111"/>
        <end position="135"/>
    </location>
</feature>
<dbReference type="EMBL" id="JAIWYP010000005">
    <property type="protein sequence ID" value="KAH3827886.1"/>
    <property type="molecule type" value="Genomic_DNA"/>
</dbReference>
<accession>A0A9D4JXS6</accession>
<gene>
    <name evidence="2" type="ORF">DPMN_129830</name>
</gene>
<feature type="region of interest" description="Disordered" evidence="1">
    <location>
        <begin position="33"/>
        <end position="153"/>
    </location>
</feature>